<dbReference type="GO" id="GO:0008106">
    <property type="term" value="F:alcohol dehydrogenase (NADP+) activity"/>
    <property type="evidence" value="ECO:0007669"/>
    <property type="project" value="UniProtKB-EC"/>
</dbReference>
<name>A0A9P8C3B6_9HELO</name>
<evidence type="ECO:0000256" key="3">
    <source>
        <dbReference type="ARBA" id="ARBA00011738"/>
    </source>
</evidence>
<dbReference type="Pfam" id="PF00107">
    <property type="entry name" value="ADH_zinc_N"/>
    <property type="match status" value="1"/>
</dbReference>
<evidence type="ECO:0000256" key="11">
    <source>
        <dbReference type="RuleBase" id="RU361277"/>
    </source>
</evidence>
<evidence type="ECO:0000313" key="14">
    <source>
        <dbReference type="EMBL" id="KAG9230851.1"/>
    </source>
</evidence>
<protein>
    <recommendedName>
        <fullName evidence="9">alcohol dehydrogenase (NADP(+))</fullName>
        <ecNumber evidence="9">1.1.1.2</ecNumber>
    </recommendedName>
</protein>
<accession>A0A9P8C3B6</accession>
<dbReference type="Gene3D" id="3.90.180.10">
    <property type="entry name" value="Medium-chain alcohol dehydrogenases, catalytic domain"/>
    <property type="match status" value="1"/>
</dbReference>
<dbReference type="GO" id="GO:0006066">
    <property type="term" value="P:alcohol metabolic process"/>
    <property type="evidence" value="ECO:0007669"/>
    <property type="project" value="UniProtKB-ARBA"/>
</dbReference>
<keyword evidence="15" id="KW-1185">Reference proteome</keyword>
<comment type="subunit">
    <text evidence="3">Homodimer.</text>
</comment>
<gene>
    <name evidence="14" type="ORF">BJ875DRAFT_139139</name>
</gene>
<dbReference type="InterPro" id="IPR036291">
    <property type="entry name" value="NAD(P)-bd_dom_sf"/>
</dbReference>
<comment type="catalytic activity">
    <reaction evidence="10">
        <text>a primary alcohol + NADP(+) = an aldehyde + NADPH + H(+)</text>
        <dbReference type="Rhea" id="RHEA:15937"/>
        <dbReference type="ChEBI" id="CHEBI:15378"/>
        <dbReference type="ChEBI" id="CHEBI:15734"/>
        <dbReference type="ChEBI" id="CHEBI:17478"/>
        <dbReference type="ChEBI" id="CHEBI:57783"/>
        <dbReference type="ChEBI" id="CHEBI:58349"/>
        <dbReference type="EC" id="1.1.1.2"/>
    </reaction>
    <physiologicalReaction direction="left-to-right" evidence="10">
        <dbReference type="Rhea" id="RHEA:15938"/>
    </physiologicalReaction>
    <physiologicalReaction direction="right-to-left" evidence="10">
        <dbReference type="Rhea" id="RHEA:15939"/>
    </physiologicalReaction>
</comment>
<dbReference type="AlphaFoldDB" id="A0A9P8C3B6"/>
<dbReference type="SUPFAM" id="SSF51735">
    <property type="entry name" value="NAD(P)-binding Rossmann-fold domains"/>
    <property type="match status" value="1"/>
</dbReference>
<proteinExistence type="inferred from homology"/>
<dbReference type="InterPro" id="IPR047109">
    <property type="entry name" value="CAD-like"/>
</dbReference>
<dbReference type="SUPFAM" id="SSF50129">
    <property type="entry name" value="GroES-like"/>
    <property type="match status" value="1"/>
</dbReference>
<evidence type="ECO:0000259" key="12">
    <source>
        <dbReference type="Pfam" id="PF00107"/>
    </source>
</evidence>
<evidence type="ECO:0000256" key="9">
    <source>
        <dbReference type="ARBA" id="ARBA00024074"/>
    </source>
</evidence>
<evidence type="ECO:0000256" key="1">
    <source>
        <dbReference type="ARBA" id="ARBA00001947"/>
    </source>
</evidence>
<keyword evidence="4" id="KW-0597">Phosphoprotein</keyword>
<dbReference type="InterPro" id="IPR013154">
    <property type="entry name" value="ADH-like_N"/>
</dbReference>
<evidence type="ECO:0000256" key="5">
    <source>
        <dbReference type="ARBA" id="ARBA00022723"/>
    </source>
</evidence>
<comment type="similarity">
    <text evidence="2 11">Belongs to the zinc-containing alcohol dehydrogenase family.</text>
</comment>
<feature type="domain" description="Alcohol dehydrogenase-like C-terminal" evidence="12">
    <location>
        <begin position="197"/>
        <end position="323"/>
    </location>
</feature>
<organism evidence="14 15">
    <name type="scientific">Amylocarpus encephaloides</name>
    <dbReference type="NCBI Taxonomy" id="45428"/>
    <lineage>
        <taxon>Eukaryota</taxon>
        <taxon>Fungi</taxon>
        <taxon>Dikarya</taxon>
        <taxon>Ascomycota</taxon>
        <taxon>Pezizomycotina</taxon>
        <taxon>Leotiomycetes</taxon>
        <taxon>Helotiales</taxon>
        <taxon>Helotiales incertae sedis</taxon>
        <taxon>Amylocarpus</taxon>
    </lineage>
</organism>
<keyword evidence="8" id="KW-0560">Oxidoreductase</keyword>
<dbReference type="FunFam" id="3.40.50.720:FF:000158">
    <property type="entry name" value="Zinc-binding alcohol dehydrogenase"/>
    <property type="match status" value="1"/>
</dbReference>
<evidence type="ECO:0000313" key="15">
    <source>
        <dbReference type="Proteomes" id="UP000824998"/>
    </source>
</evidence>
<dbReference type="Pfam" id="PF08240">
    <property type="entry name" value="ADH_N"/>
    <property type="match status" value="1"/>
</dbReference>
<sequence>MAEPVLQMGTTFRGWMAFDKNALRDGLRLESFQPKKWEETDIDVRVTHCGVCASDLHTLRSGWGPTEFPCCAGHEVVGEVIRAGNAVERNLDVGDRIGIGPVVYVCGKSTCRECSQNTPNYCPQRVPAYNGFLPDGSQTYGGFANYCRVSSAAAIRIPPTLSSTFAAPMLCAGITTFAPLVEHGQGGKRVGVIGIGGLGHFAILFAKALKSEHIVAISRRENKRNDALELGADAYVATEEELGWMEHYASSLDVIICTVSSADMPLNKYLTLLRTGGHFCQVGMPEAPMPGLEIFGLVERKISIHFNDIGSIQETEKLLEFAARENIHPWIEERKMSDVNDVLKDMEAGKARYRYVLVSEK</sequence>
<dbReference type="InterPro" id="IPR013149">
    <property type="entry name" value="ADH-like_C"/>
</dbReference>
<reference evidence="14" key="1">
    <citation type="journal article" date="2021" name="IMA Fungus">
        <title>Genomic characterization of three marine fungi, including Emericellopsis atlantica sp. nov. with signatures of a generalist lifestyle and marine biomass degradation.</title>
        <authorList>
            <person name="Hagestad O.C."/>
            <person name="Hou L."/>
            <person name="Andersen J.H."/>
            <person name="Hansen E.H."/>
            <person name="Altermark B."/>
            <person name="Li C."/>
            <person name="Kuhnert E."/>
            <person name="Cox R.J."/>
            <person name="Crous P.W."/>
            <person name="Spatafora J.W."/>
            <person name="Lail K."/>
            <person name="Amirebrahimi M."/>
            <person name="Lipzen A."/>
            <person name="Pangilinan J."/>
            <person name="Andreopoulos W."/>
            <person name="Hayes R.D."/>
            <person name="Ng V."/>
            <person name="Grigoriev I.V."/>
            <person name="Jackson S.A."/>
            <person name="Sutton T.D.S."/>
            <person name="Dobson A.D.W."/>
            <person name="Rama T."/>
        </authorList>
    </citation>
    <scope>NUCLEOTIDE SEQUENCE</scope>
    <source>
        <strain evidence="14">TRa018bII</strain>
    </source>
</reference>
<dbReference type="EC" id="1.1.1.2" evidence="9"/>
<evidence type="ECO:0000256" key="8">
    <source>
        <dbReference type="ARBA" id="ARBA00023002"/>
    </source>
</evidence>
<dbReference type="OrthoDB" id="1879366at2759"/>
<dbReference type="InterPro" id="IPR002328">
    <property type="entry name" value="ADH_Zn_CS"/>
</dbReference>
<dbReference type="Proteomes" id="UP000824998">
    <property type="component" value="Unassembled WGS sequence"/>
</dbReference>
<evidence type="ECO:0000259" key="13">
    <source>
        <dbReference type="Pfam" id="PF08240"/>
    </source>
</evidence>
<evidence type="ECO:0000256" key="4">
    <source>
        <dbReference type="ARBA" id="ARBA00022553"/>
    </source>
</evidence>
<dbReference type="PROSITE" id="PS00059">
    <property type="entry name" value="ADH_ZINC"/>
    <property type="match status" value="1"/>
</dbReference>
<dbReference type="PANTHER" id="PTHR42683">
    <property type="entry name" value="ALDEHYDE REDUCTASE"/>
    <property type="match status" value="1"/>
</dbReference>
<dbReference type="CDD" id="cd05283">
    <property type="entry name" value="CAD1"/>
    <property type="match status" value="1"/>
</dbReference>
<evidence type="ECO:0000256" key="2">
    <source>
        <dbReference type="ARBA" id="ARBA00008072"/>
    </source>
</evidence>
<comment type="cofactor">
    <cofactor evidence="1 11">
        <name>Zn(2+)</name>
        <dbReference type="ChEBI" id="CHEBI:29105"/>
    </cofactor>
</comment>
<dbReference type="EMBL" id="MU251640">
    <property type="protein sequence ID" value="KAG9230851.1"/>
    <property type="molecule type" value="Genomic_DNA"/>
</dbReference>
<comment type="caution">
    <text evidence="14">The sequence shown here is derived from an EMBL/GenBank/DDBJ whole genome shotgun (WGS) entry which is preliminary data.</text>
</comment>
<evidence type="ECO:0000256" key="7">
    <source>
        <dbReference type="ARBA" id="ARBA00022857"/>
    </source>
</evidence>
<dbReference type="Gene3D" id="3.40.50.720">
    <property type="entry name" value="NAD(P)-binding Rossmann-like Domain"/>
    <property type="match status" value="1"/>
</dbReference>
<dbReference type="GO" id="GO:0008270">
    <property type="term" value="F:zinc ion binding"/>
    <property type="evidence" value="ECO:0007669"/>
    <property type="project" value="InterPro"/>
</dbReference>
<keyword evidence="6 11" id="KW-0862">Zinc</keyword>
<feature type="domain" description="Alcohol dehydrogenase-like N-terminal" evidence="13">
    <location>
        <begin position="39"/>
        <end position="158"/>
    </location>
</feature>
<evidence type="ECO:0000256" key="6">
    <source>
        <dbReference type="ARBA" id="ARBA00022833"/>
    </source>
</evidence>
<keyword evidence="5 11" id="KW-0479">Metal-binding</keyword>
<evidence type="ECO:0000256" key="10">
    <source>
        <dbReference type="ARBA" id="ARBA00050997"/>
    </source>
</evidence>
<keyword evidence="7" id="KW-0521">NADP</keyword>
<dbReference type="InterPro" id="IPR011032">
    <property type="entry name" value="GroES-like_sf"/>
</dbReference>